<feature type="transmembrane region" description="Helical" evidence="1">
    <location>
        <begin position="97"/>
        <end position="115"/>
    </location>
</feature>
<dbReference type="Proteomes" id="UP001595988">
    <property type="component" value="Unassembled WGS sequence"/>
</dbReference>
<evidence type="ECO:0008006" key="4">
    <source>
        <dbReference type="Google" id="ProtNLM"/>
    </source>
</evidence>
<gene>
    <name evidence="2" type="ORF">ACFO3P_16190</name>
</gene>
<keyword evidence="3" id="KW-1185">Reference proteome</keyword>
<keyword evidence="1" id="KW-0812">Transmembrane</keyword>
<dbReference type="EMBL" id="JBHSFT010000044">
    <property type="protein sequence ID" value="MFC4663718.1"/>
    <property type="molecule type" value="Genomic_DNA"/>
</dbReference>
<evidence type="ECO:0000313" key="3">
    <source>
        <dbReference type="Proteomes" id="UP001595988"/>
    </source>
</evidence>
<name>A0ABV9K1C9_9BACI</name>
<comment type="caution">
    <text evidence="2">The sequence shown here is derived from an EMBL/GenBank/DDBJ whole genome shotgun (WGS) entry which is preliminary data.</text>
</comment>
<evidence type="ECO:0000313" key="2">
    <source>
        <dbReference type="EMBL" id="MFC4663718.1"/>
    </source>
</evidence>
<proteinExistence type="predicted"/>
<organism evidence="2 3">
    <name type="scientific">Oceanobacillus aidingensis</name>
    <dbReference type="NCBI Taxonomy" id="645964"/>
    <lineage>
        <taxon>Bacteria</taxon>
        <taxon>Bacillati</taxon>
        <taxon>Bacillota</taxon>
        <taxon>Bacilli</taxon>
        <taxon>Bacillales</taxon>
        <taxon>Bacillaceae</taxon>
        <taxon>Oceanobacillus</taxon>
    </lineage>
</organism>
<evidence type="ECO:0000256" key="1">
    <source>
        <dbReference type="SAM" id="Phobius"/>
    </source>
</evidence>
<feature type="transmembrane region" description="Helical" evidence="1">
    <location>
        <begin position="12"/>
        <end position="37"/>
    </location>
</feature>
<keyword evidence="1" id="KW-1133">Transmembrane helix</keyword>
<feature type="transmembrane region" description="Helical" evidence="1">
    <location>
        <begin position="127"/>
        <end position="146"/>
    </location>
</feature>
<accession>A0ABV9K1C9</accession>
<feature type="transmembrane region" description="Helical" evidence="1">
    <location>
        <begin position="57"/>
        <end position="85"/>
    </location>
</feature>
<protein>
    <recommendedName>
        <fullName evidence="4">Regulatory protein YrvL</fullName>
    </recommendedName>
</protein>
<sequence length="157" mass="18022">MNNKKMDFSTLVANLLTVGLVMGSIAVIVAIPILITYGLSNILAGWNLIEIHFFDSIFINFLYFGGLLFLSYVVGMLFDLLYMLILKAAKMKQTKKVMLWSYVVQWLLSVSFYKICIEPLFTRVSVSWEGAAILFFCLYFSAFVISEDYKIFSDKKR</sequence>
<dbReference type="RefSeq" id="WP_289585202.1">
    <property type="nucleotide sequence ID" value="NZ_JBHSFT010000044.1"/>
</dbReference>
<keyword evidence="1" id="KW-0472">Membrane</keyword>
<reference evidence="3" key="1">
    <citation type="journal article" date="2019" name="Int. J. Syst. Evol. Microbiol.">
        <title>The Global Catalogue of Microorganisms (GCM) 10K type strain sequencing project: providing services to taxonomists for standard genome sequencing and annotation.</title>
        <authorList>
            <consortium name="The Broad Institute Genomics Platform"/>
            <consortium name="The Broad Institute Genome Sequencing Center for Infectious Disease"/>
            <person name="Wu L."/>
            <person name="Ma J."/>
        </authorList>
    </citation>
    <scope>NUCLEOTIDE SEQUENCE [LARGE SCALE GENOMIC DNA]</scope>
    <source>
        <strain evidence="3">CCUG 37257</strain>
    </source>
</reference>